<organism evidence="2 3">
    <name type="scientific">Streptomyces kronopolitis</name>
    <dbReference type="NCBI Taxonomy" id="1612435"/>
    <lineage>
        <taxon>Bacteria</taxon>
        <taxon>Bacillati</taxon>
        <taxon>Actinomycetota</taxon>
        <taxon>Actinomycetes</taxon>
        <taxon>Kitasatosporales</taxon>
        <taxon>Streptomycetaceae</taxon>
        <taxon>Streptomyces</taxon>
    </lineage>
</organism>
<name>A0ABQ2K6C4_9ACTN</name>
<dbReference type="Pfam" id="PF04149">
    <property type="entry name" value="DUF397"/>
    <property type="match status" value="2"/>
</dbReference>
<feature type="domain" description="DUF397" evidence="1">
    <location>
        <begin position="13"/>
        <end position="31"/>
    </location>
</feature>
<sequence length="86" mass="9035">MTLKPSGGNGSALAWIKSSYSTGDGPECVEVAWQKSSYSTDEGAQCVEVATASDSVLVRDSKNPDGPRLTIAPTTWAAFLPYAAEH</sequence>
<dbReference type="GeneID" id="301552191"/>
<feature type="domain" description="DUF397" evidence="1">
    <location>
        <begin position="32"/>
        <end position="80"/>
    </location>
</feature>
<reference evidence="3" key="1">
    <citation type="journal article" date="2019" name="Int. J. Syst. Evol. Microbiol.">
        <title>The Global Catalogue of Microorganisms (GCM) 10K type strain sequencing project: providing services to taxonomists for standard genome sequencing and annotation.</title>
        <authorList>
            <consortium name="The Broad Institute Genomics Platform"/>
            <consortium name="The Broad Institute Genome Sequencing Center for Infectious Disease"/>
            <person name="Wu L."/>
            <person name="Ma J."/>
        </authorList>
    </citation>
    <scope>NUCLEOTIDE SEQUENCE [LARGE SCALE GENOMIC DNA]</scope>
    <source>
        <strain evidence="3">CGMCC 4.7323</strain>
    </source>
</reference>
<evidence type="ECO:0000313" key="2">
    <source>
        <dbReference type="EMBL" id="GGN63816.1"/>
    </source>
</evidence>
<evidence type="ECO:0000259" key="1">
    <source>
        <dbReference type="Pfam" id="PF04149"/>
    </source>
</evidence>
<dbReference type="EMBL" id="BMND01000056">
    <property type="protein sequence ID" value="GGN63816.1"/>
    <property type="molecule type" value="Genomic_DNA"/>
</dbReference>
<comment type="caution">
    <text evidence="2">The sequence shown here is derived from an EMBL/GenBank/DDBJ whole genome shotgun (WGS) entry which is preliminary data.</text>
</comment>
<gene>
    <name evidence="2" type="ORF">GCM10012285_65250</name>
</gene>
<dbReference type="RefSeq" id="WP_189104308.1">
    <property type="nucleotide sequence ID" value="NZ_BMND01000056.1"/>
</dbReference>
<proteinExistence type="predicted"/>
<keyword evidence="3" id="KW-1185">Reference proteome</keyword>
<protein>
    <submittedName>
        <fullName evidence="2">Toxin</fullName>
    </submittedName>
</protein>
<dbReference type="InterPro" id="IPR007278">
    <property type="entry name" value="DUF397"/>
</dbReference>
<evidence type="ECO:0000313" key="3">
    <source>
        <dbReference type="Proteomes" id="UP000600080"/>
    </source>
</evidence>
<dbReference type="Proteomes" id="UP000600080">
    <property type="component" value="Unassembled WGS sequence"/>
</dbReference>
<accession>A0ABQ2K6C4</accession>